<accession>A0ACC2NW70</accession>
<sequence length="140" mass="15679">MSYTQEDEAHIERILNTKNFYEILQVPNNASEDQIKSAHKKLALLVHPDKNNAPAAKDAFVAVRKATACLLDKGMRRDYDEYLRSPRGFCEDKFDLSEEAADAILIAAGIGAVVGIVTGLLALYKYFTAPKREEQEPKYS</sequence>
<name>A0ACC2NW70_9HYME</name>
<dbReference type="Proteomes" id="UP001239111">
    <property type="component" value="Chromosome 2"/>
</dbReference>
<proteinExistence type="predicted"/>
<protein>
    <submittedName>
        <fullName evidence="1">Uncharacterized protein</fullName>
    </submittedName>
</protein>
<comment type="caution">
    <text evidence="1">The sequence shown here is derived from an EMBL/GenBank/DDBJ whole genome shotgun (WGS) entry which is preliminary data.</text>
</comment>
<dbReference type="EMBL" id="CM056742">
    <property type="protein sequence ID" value="KAJ8675352.1"/>
    <property type="molecule type" value="Genomic_DNA"/>
</dbReference>
<gene>
    <name evidence="1" type="ORF">QAD02_011138</name>
</gene>
<evidence type="ECO:0000313" key="1">
    <source>
        <dbReference type="EMBL" id="KAJ8675352.1"/>
    </source>
</evidence>
<reference evidence="1" key="1">
    <citation type="submission" date="2023-04" db="EMBL/GenBank/DDBJ databases">
        <title>A chromosome-level genome assembly of the parasitoid wasp Eretmocerus hayati.</title>
        <authorList>
            <person name="Zhong Y."/>
            <person name="Liu S."/>
            <person name="Liu Y."/>
        </authorList>
    </citation>
    <scope>NUCLEOTIDE SEQUENCE</scope>
    <source>
        <strain evidence="1">ZJU_SS_LIU_2023</strain>
    </source>
</reference>
<organism evidence="1 2">
    <name type="scientific">Eretmocerus hayati</name>
    <dbReference type="NCBI Taxonomy" id="131215"/>
    <lineage>
        <taxon>Eukaryota</taxon>
        <taxon>Metazoa</taxon>
        <taxon>Ecdysozoa</taxon>
        <taxon>Arthropoda</taxon>
        <taxon>Hexapoda</taxon>
        <taxon>Insecta</taxon>
        <taxon>Pterygota</taxon>
        <taxon>Neoptera</taxon>
        <taxon>Endopterygota</taxon>
        <taxon>Hymenoptera</taxon>
        <taxon>Apocrita</taxon>
        <taxon>Proctotrupomorpha</taxon>
        <taxon>Chalcidoidea</taxon>
        <taxon>Aphelinidae</taxon>
        <taxon>Aphelininae</taxon>
        <taxon>Eretmocerus</taxon>
    </lineage>
</organism>
<evidence type="ECO:0000313" key="2">
    <source>
        <dbReference type="Proteomes" id="UP001239111"/>
    </source>
</evidence>
<keyword evidence="2" id="KW-1185">Reference proteome</keyword>